<dbReference type="Proteomes" id="UP000003789">
    <property type="component" value="Unassembled WGS sequence"/>
</dbReference>
<organism evidence="2 3">
    <name type="scientific">Photobacterium profundum 3TCK</name>
    <dbReference type="NCBI Taxonomy" id="314280"/>
    <lineage>
        <taxon>Bacteria</taxon>
        <taxon>Pseudomonadati</taxon>
        <taxon>Pseudomonadota</taxon>
        <taxon>Gammaproteobacteria</taxon>
        <taxon>Vibrionales</taxon>
        <taxon>Vibrionaceae</taxon>
        <taxon>Photobacterium</taxon>
    </lineage>
</organism>
<proteinExistence type="predicted"/>
<feature type="non-terminal residue" evidence="2">
    <location>
        <position position="1"/>
    </location>
</feature>
<gene>
    <name evidence="2" type="ORF">P3TCK_01035</name>
</gene>
<name>Q1YXE7_9GAMM</name>
<evidence type="ECO:0000313" key="3">
    <source>
        <dbReference type="Proteomes" id="UP000003789"/>
    </source>
</evidence>
<reference evidence="2 3" key="1">
    <citation type="submission" date="2006-03" db="EMBL/GenBank/DDBJ databases">
        <authorList>
            <person name="Bartlett D.H."/>
            <person name="Valle G."/>
            <person name="Lauro F.M."/>
            <person name="Vezzi A."/>
            <person name="Simonato F."/>
            <person name="Eloe E."/>
            <person name="Vitulo N."/>
            <person name="Stratton T.K."/>
            <person name="D'angelo M."/>
            <person name="Ferriera S."/>
            <person name="Johnson J."/>
            <person name="Kravitz S."/>
            <person name="Beeson K."/>
            <person name="Sutton G."/>
            <person name="Rogers Y."/>
            <person name="Friedman R."/>
            <person name="Frazier M."/>
            <person name="Venter J.C."/>
        </authorList>
    </citation>
    <scope>NUCLEOTIDE SEQUENCE [LARGE SCALE GENOMIC DNA]</scope>
    <source>
        <strain evidence="2 3">3TCK</strain>
    </source>
</reference>
<feature type="region of interest" description="Disordered" evidence="1">
    <location>
        <begin position="1"/>
        <end position="20"/>
    </location>
</feature>
<accession>Q1YXE7</accession>
<sequence>VDKFGIHDKPEEVEKLMAGH</sequence>
<dbReference type="HOGENOM" id="CLU_3429151_0_0_6"/>
<protein>
    <submittedName>
        <fullName evidence="2">Uncharacterized protein</fullName>
    </submittedName>
</protein>
<dbReference type="AlphaFoldDB" id="Q1YXE7"/>
<evidence type="ECO:0000313" key="2">
    <source>
        <dbReference type="EMBL" id="EAS40997.1"/>
    </source>
</evidence>
<comment type="caution">
    <text evidence="2">The sequence shown here is derived from an EMBL/GenBank/DDBJ whole genome shotgun (WGS) entry which is preliminary data.</text>
</comment>
<evidence type="ECO:0000256" key="1">
    <source>
        <dbReference type="SAM" id="MobiDB-lite"/>
    </source>
</evidence>
<dbReference type="EMBL" id="AAPH01000043">
    <property type="protein sequence ID" value="EAS40997.1"/>
    <property type="molecule type" value="Genomic_DNA"/>
</dbReference>